<dbReference type="GO" id="GO:0015165">
    <property type="term" value="F:pyrimidine nucleotide-sugar transmembrane transporter activity"/>
    <property type="evidence" value="ECO:0007669"/>
    <property type="project" value="InterPro"/>
</dbReference>
<dbReference type="InterPro" id="IPR007271">
    <property type="entry name" value="Nuc_sug_transpt"/>
</dbReference>
<feature type="compositionally biased region" description="Polar residues" evidence="8">
    <location>
        <begin position="1107"/>
        <end position="1136"/>
    </location>
</feature>
<feature type="compositionally biased region" description="Low complexity" evidence="8">
    <location>
        <begin position="1137"/>
        <end position="1151"/>
    </location>
</feature>
<feature type="region of interest" description="Disordered" evidence="8">
    <location>
        <begin position="1444"/>
        <end position="1470"/>
    </location>
</feature>
<feature type="region of interest" description="Disordered" evidence="8">
    <location>
        <begin position="1"/>
        <end position="27"/>
    </location>
</feature>
<feature type="domain" description="Mediator complex subunit 15 KIX" evidence="10">
    <location>
        <begin position="51"/>
        <end position="125"/>
    </location>
</feature>
<dbReference type="InterPro" id="IPR008626">
    <property type="entry name" value="Mediator_Med15_fun"/>
</dbReference>
<reference evidence="11" key="1">
    <citation type="submission" date="2020-06" db="EMBL/GenBank/DDBJ databases">
        <title>Draft genome sequences of strains closely related to Aspergillus parafelis and Aspergillus hiratsukae.</title>
        <authorList>
            <person name="Dos Santos R.A.C."/>
            <person name="Rivero-Menendez O."/>
            <person name="Steenwyk J.L."/>
            <person name="Mead M.E."/>
            <person name="Goldman G.H."/>
            <person name="Alastruey-Izquierdo A."/>
            <person name="Rokas A."/>
        </authorList>
    </citation>
    <scope>NUCLEOTIDE SEQUENCE</scope>
    <source>
        <strain evidence="11">CNM-CM7691</strain>
    </source>
</reference>
<dbReference type="Pfam" id="PF16987">
    <property type="entry name" value="KIX_2"/>
    <property type="match status" value="1"/>
</dbReference>
<feature type="compositionally biased region" description="Low complexity" evidence="8">
    <location>
        <begin position="175"/>
        <end position="215"/>
    </location>
</feature>
<keyword evidence="4" id="KW-0256">Endoplasmic reticulum</keyword>
<feature type="region of interest" description="Disordered" evidence="8">
    <location>
        <begin position="1107"/>
        <end position="1240"/>
    </location>
</feature>
<feature type="transmembrane region" description="Helical" evidence="9">
    <location>
        <begin position="1765"/>
        <end position="1782"/>
    </location>
</feature>
<dbReference type="Pfam" id="PF05397">
    <property type="entry name" value="Med15_fungi"/>
    <property type="match status" value="1"/>
</dbReference>
<feature type="region of interest" description="Disordered" evidence="8">
    <location>
        <begin position="847"/>
        <end position="948"/>
    </location>
</feature>
<dbReference type="GO" id="GO:0016592">
    <property type="term" value="C:mediator complex"/>
    <property type="evidence" value="ECO:0007669"/>
    <property type="project" value="InterPro"/>
</dbReference>
<feature type="transmembrane region" description="Helical" evidence="9">
    <location>
        <begin position="1642"/>
        <end position="1659"/>
    </location>
</feature>
<feature type="compositionally biased region" description="Polar residues" evidence="8">
    <location>
        <begin position="147"/>
        <end position="167"/>
    </location>
</feature>
<dbReference type="Pfam" id="PF04142">
    <property type="entry name" value="Nuc_sug_transp"/>
    <property type="match status" value="1"/>
</dbReference>
<dbReference type="GO" id="GO:0003712">
    <property type="term" value="F:transcription coregulator activity"/>
    <property type="evidence" value="ECO:0007669"/>
    <property type="project" value="InterPro"/>
</dbReference>
<evidence type="ECO:0000256" key="5">
    <source>
        <dbReference type="ARBA" id="ARBA00022989"/>
    </source>
</evidence>
<gene>
    <name evidence="11" type="ORF">CNMCM7691_003961</name>
</gene>
<dbReference type="PANTHER" id="PTHR13146:SF0">
    <property type="entry name" value="SOLUTE CARRIER FAMILY 35 MEMBER F6"/>
    <property type="match status" value="1"/>
</dbReference>
<feature type="compositionally biased region" description="Polar residues" evidence="8">
    <location>
        <begin position="1353"/>
        <end position="1373"/>
    </location>
</feature>
<comment type="subcellular location">
    <subcellularLocation>
        <location evidence="2">Endoplasmic reticulum membrane</location>
        <topology evidence="2">Multi-pass membrane protein</topology>
    </subcellularLocation>
    <subcellularLocation>
        <location evidence="1">Nucleus</location>
    </subcellularLocation>
</comment>
<evidence type="ECO:0000313" key="12">
    <source>
        <dbReference type="Proteomes" id="UP000641853"/>
    </source>
</evidence>
<dbReference type="GO" id="GO:0006357">
    <property type="term" value="P:regulation of transcription by RNA polymerase II"/>
    <property type="evidence" value="ECO:0007669"/>
    <property type="project" value="InterPro"/>
</dbReference>
<feature type="compositionally biased region" description="Low complexity" evidence="8">
    <location>
        <begin position="847"/>
        <end position="859"/>
    </location>
</feature>
<comment type="caution">
    <text evidence="11">The sequence shown here is derived from an EMBL/GenBank/DDBJ whole genome shotgun (WGS) entry which is preliminary data.</text>
</comment>
<protein>
    <recommendedName>
        <fullName evidence="10">Mediator complex subunit 15 KIX domain-containing protein</fullName>
    </recommendedName>
</protein>
<organism evidence="11 12">
    <name type="scientific">Aspergillus felis</name>
    <dbReference type="NCBI Taxonomy" id="1287682"/>
    <lineage>
        <taxon>Eukaryota</taxon>
        <taxon>Fungi</taxon>
        <taxon>Dikarya</taxon>
        <taxon>Ascomycota</taxon>
        <taxon>Pezizomycotina</taxon>
        <taxon>Eurotiomycetes</taxon>
        <taxon>Eurotiomycetidae</taxon>
        <taxon>Eurotiales</taxon>
        <taxon>Aspergillaceae</taxon>
        <taxon>Aspergillus</taxon>
        <taxon>Aspergillus subgen. Fumigati</taxon>
    </lineage>
</organism>
<feature type="transmembrane region" description="Helical" evidence="9">
    <location>
        <begin position="1666"/>
        <end position="1688"/>
    </location>
</feature>
<name>A0A8H6QP70_9EURO</name>
<evidence type="ECO:0000256" key="1">
    <source>
        <dbReference type="ARBA" id="ARBA00004123"/>
    </source>
</evidence>
<evidence type="ECO:0000256" key="9">
    <source>
        <dbReference type="SAM" id="Phobius"/>
    </source>
</evidence>
<feature type="transmembrane region" description="Helical" evidence="9">
    <location>
        <begin position="1724"/>
        <end position="1744"/>
    </location>
</feature>
<feature type="region of interest" description="Disordered" evidence="8">
    <location>
        <begin position="428"/>
        <end position="544"/>
    </location>
</feature>
<dbReference type="SUPFAM" id="SSF103481">
    <property type="entry name" value="Multidrug resistance efflux transporter EmrE"/>
    <property type="match status" value="1"/>
</dbReference>
<keyword evidence="6 9" id="KW-0472">Membrane</keyword>
<evidence type="ECO:0000256" key="4">
    <source>
        <dbReference type="ARBA" id="ARBA00022824"/>
    </source>
</evidence>
<feature type="transmembrane region" description="Helical" evidence="9">
    <location>
        <begin position="1524"/>
        <end position="1549"/>
    </location>
</feature>
<keyword evidence="7" id="KW-0539">Nucleus</keyword>
<dbReference type="EMBL" id="JACBAG010001907">
    <property type="protein sequence ID" value="KAF7176801.1"/>
    <property type="molecule type" value="Genomic_DNA"/>
</dbReference>
<dbReference type="GO" id="GO:0000139">
    <property type="term" value="C:Golgi membrane"/>
    <property type="evidence" value="ECO:0007669"/>
    <property type="project" value="InterPro"/>
</dbReference>
<feature type="transmembrane region" description="Helical" evidence="9">
    <location>
        <begin position="1839"/>
        <end position="1858"/>
    </location>
</feature>
<feature type="transmembrane region" description="Helical" evidence="9">
    <location>
        <begin position="1611"/>
        <end position="1636"/>
    </location>
</feature>
<evidence type="ECO:0000313" key="11">
    <source>
        <dbReference type="EMBL" id="KAF7176801.1"/>
    </source>
</evidence>
<dbReference type="PANTHER" id="PTHR13146">
    <property type="match status" value="1"/>
</dbReference>
<evidence type="ECO:0000256" key="8">
    <source>
        <dbReference type="SAM" id="MobiDB-lite"/>
    </source>
</evidence>
<dbReference type="InterPro" id="IPR036546">
    <property type="entry name" value="MED15_KIX"/>
</dbReference>
<feature type="compositionally biased region" description="Low complexity" evidence="8">
    <location>
        <begin position="431"/>
        <end position="490"/>
    </location>
</feature>
<keyword evidence="5 9" id="KW-1133">Transmembrane helix</keyword>
<evidence type="ECO:0000256" key="7">
    <source>
        <dbReference type="ARBA" id="ARBA00023242"/>
    </source>
</evidence>
<feature type="region of interest" description="Disordered" evidence="8">
    <location>
        <begin position="131"/>
        <end position="226"/>
    </location>
</feature>
<evidence type="ECO:0000259" key="10">
    <source>
        <dbReference type="Pfam" id="PF16987"/>
    </source>
</evidence>
<feature type="compositionally biased region" description="Low complexity" evidence="8">
    <location>
        <begin position="1210"/>
        <end position="1240"/>
    </location>
</feature>
<sequence length="1910" mass="208770">MNPANFPNVGGGMPGGANPHGQTQMPQRNENASVIMNQVAQALQAQGPFSGWRAEVPIKDRAVKVYQMITSLRLIQPRIDFQSAAQAAMSFEQKAFKDAREKVDYDKECNEKLIHIRDTRARQAAVMQNGMMPQGPAAGMPGVGQNGFPQQLNRPVQASPMPGQQQMPIGINDPSQQAAIQQRQQQQQQQSQQQQQQQQSQQNQAMLQQQRAQQRPGGNASLPDDLNTLSTQEYEHVCRIANQILAKTPQEDMEKIRMNLQNMTPEQRQYLTRKNMDPITYFFRCQALNQLRRHKRNRMEMARAQSAGVDPNGAMMADPMMNPQQRQIFQNMMTFQRNSGFPMGTQQSLDPSSFIGNVENIQGQQADGLRSQEAGQLVVPASSSQMNQQPYTAPQNMFQVGQQMGQGGQANLNGASISPQFLAAQHLQNPQTVQQDRNQQAAQFQPQPQAQSQAQARAQAAQKAQMAISQAGQGNPQMQQQLSQSPAMPMLNRPMPPGQISPGQVAAQVRPPSRPPGMGQQPNGVQGLAGQPGMQGRPQIPPGLPPAAHEQLAQMTPEHLNAFLLNQQRRALANNQALARANAGQQPLPMQQNLSQAGQNQQMVNNQMGNNQNMRASLGLQQQLAGMNGAQMSNQMLAGQQMSAQQRQQQQRQHDLYKLQLLRQQSGSIEMTPDQVKEMDRIQFPPAILANNPNMVSPVPKHIKTWGQLKQWVAANPQALGGVDLQKLMTLQKLHLAQIVAQGKEGAVRNMDQNGQGNWGQMMSFQGQPQPFVNPQAFQAGQQQVPMNMPALRPVTATEIQMARQRLGAQVANYSDDQLREIILRNRQKQLMQVAQNRAAQALAAQNMNQNQQNQTVQQTPLTGPSTTSQAKQGPQQSTPQQNQQNQAAKAPNTAAAKGTKGTAPKQGTKRKSAAEEPTEAQAAPVPKTAQSGTTQGGVSAPPSRPNMAITPEQLAAMTPQQRMQLAQMRRQQGQQRVPISRAAAEEAWNNLPEKIRQLYNDIAKNAPAAEPVALSPEQKAAMTQQLRECTDMLGRMDTLAQWFSKIPGQEKNVRSLLAMRIQLMRQFKPGPDWTINDQFTIAPEYLTGTINYIRKLFHAMITRVNQQQNQPSGQRPGSVPQGSSAMPQPNQNNMPALNASNLQQLQQQEEALQRARRASSQAASATSAVPQPPFGAPSPQGVPHAYGPGSIPPEKLKIPPSKKRKQSHPGGTPTQGQAPGTPVSKLQAAKQAAPDAKTAAPVLGGPFKCSVIECQHHHLGFPTQDALDKHVEESHKVEEPINDPLEFAIESFQTSLVKDEGGAQPQDLTKDLITTGIVPSSAKHEVKGEAIAPSTTGVGRAPGPPGTKPASPGSTQQTPRTTAAKVTTSSALKPSPSKDGKKEAVKPVDQPAPPAAVTKDPWADSSISLEAIQDTFMDFGADSGFGFGSMDEFINPEMFANAQSEDTPDSVETGVATQTPKDSEVPKIQDASGKFDVSGDSWVPMDWINVPSRFEDGLAVNDPWENFDWDAVDGPMTVDDNGIAIYAIVQMFVGELGCWLVVFASYVYQSFIYPRLSPNSSPLLAGGYNPVHPDDIGDEEDHTIDGPDASNHTPKRTDAGGRVYLSGRRILLLAAPACCDIAGTTLMNVGLLFVAASIYQMTRGALVLFVGLFSVLFLRRKLFLYQWIALFVVVLGVALVGLAGALFGQDQGHDVPRDDTLAIATRAVMEAREFAKTPEAIKAVIGVLLIAAAQIFTASQFVLEEWILENYAMDPLQVVGWEGVFGFSVTVIASIILYLTVGRTEAGRYGYFDAKEGWRQVYSNKYIAMASFLIMISIGGFNFFGLSVTRAVSATSRSTIDTCRTLFIWLVSLALGWETFKWLQVLGFALLVYGTFLFNDIIRPPLKACLPRDRQERQILLPEEPIEHI</sequence>
<accession>A0A8H6QP70</accession>
<feature type="region of interest" description="Disordered" evidence="8">
    <location>
        <begin position="1577"/>
        <end position="1598"/>
    </location>
</feature>
<feature type="compositionally biased region" description="Basic and acidic residues" evidence="8">
    <location>
        <begin position="1377"/>
        <end position="1387"/>
    </location>
</feature>
<evidence type="ECO:0000256" key="2">
    <source>
        <dbReference type="ARBA" id="ARBA00004477"/>
    </source>
</evidence>
<evidence type="ECO:0000256" key="3">
    <source>
        <dbReference type="ARBA" id="ARBA00022692"/>
    </source>
</evidence>
<feature type="compositionally biased region" description="Polar residues" evidence="8">
    <location>
        <begin position="929"/>
        <end position="938"/>
    </location>
</feature>
<dbReference type="Proteomes" id="UP000641853">
    <property type="component" value="Unassembled WGS sequence"/>
</dbReference>
<dbReference type="InterPro" id="IPR037185">
    <property type="entry name" value="EmrE-like"/>
</dbReference>
<evidence type="ECO:0000256" key="6">
    <source>
        <dbReference type="ARBA" id="ARBA00023136"/>
    </source>
</evidence>
<feature type="compositionally biased region" description="Polar residues" evidence="8">
    <location>
        <begin position="860"/>
        <end position="869"/>
    </location>
</feature>
<feature type="region of interest" description="Disordered" evidence="8">
    <location>
        <begin position="1321"/>
        <end position="1402"/>
    </location>
</feature>
<feature type="compositionally biased region" description="Low complexity" evidence="8">
    <location>
        <begin position="870"/>
        <end position="907"/>
    </location>
</feature>
<feature type="transmembrane region" description="Helical" evidence="9">
    <location>
        <begin position="1807"/>
        <end position="1827"/>
    </location>
</feature>
<keyword evidence="12" id="KW-1185">Reference proteome</keyword>
<keyword evidence="3 9" id="KW-0812">Transmembrane</keyword>
<proteinExistence type="predicted"/>